<dbReference type="AlphaFoldDB" id="A0A5C6AFN3"/>
<evidence type="ECO:0000313" key="2">
    <source>
        <dbReference type="EMBL" id="TWT98118.1"/>
    </source>
</evidence>
<dbReference type="Gene3D" id="2.60.120.620">
    <property type="entry name" value="q2cbj1_9rhob like domain"/>
    <property type="match status" value="1"/>
</dbReference>
<dbReference type="Proteomes" id="UP000317421">
    <property type="component" value="Unassembled WGS sequence"/>
</dbReference>
<proteinExistence type="predicted"/>
<comment type="caution">
    <text evidence="2">The sequence shown here is derived from an EMBL/GenBank/DDBJ whole genome shotgun (WGS) entry which is preliminary data.</text>
</comment>
<sequence>MSLLNLDALRNAPLVAEPFQHFIAADVVDPAKIDTVLGDYPRLAKGGSFPLSSTTGGPLFDQLCAELQGEAARTVFAERFGMDLTDRPTTLTVRGRCRLKDGQIHTDSKTKLITVLLYLNEPWNADGGRLKLLRSGASLDDAFDEVSPQFGTLVAFKNGPTAWHGHAPFEGVRRALQLNYVVDEAAVRRSERRHGLSALVKRLNPFAKAA</sequence>
<feature type="domain" description="Prolyl 4-hydroxylase alpha subunit Fe(2+) 2OG dioxygenase" evidence="1">
    <location>
        <begin position="104"/>
        <end position="179"/>
    </location>
</feature>
<dbReference type="Pfam" id="PF13640">
    <property type="entry name" value="2OG-FeII_Oxy_3"/>
    <property type="match status" value="1"/>
</dbReference>
<dbReference type="EMBL" id="SJPR01000002">
    <property type="protein sequence ID" value="TWT98118.1"/>
    <property type="molecule type" value="Genomic_DNA"/>
</dbReference>
<gene>
    <name evidence="2" type="ORF">Pla108_22750</name>
</gene>
<reference evidence="2 3" key="1">
    <citation type="submission" date="2019-02" db="EMBL/GenBank/DDBJ databases">
        <title>Deep-cultivation of Planctomycetes and their phenomic and genomic characterization uncovers novel biology.</title>
        <authorList>
            <person name="Wiegand S."/>
            <person name="Jogler M."/>
            <person name="Boedeker C."/>
            <person name="Pinto D."/>
            <person name="Vollmers J."/>
            <person name="Rivas-Marin E."/>
            <person name="Kohn T."/>
            <person name="Peeters S.H."/>
            <person name="Heuer A."/>
            <person name="Rast P."/>
            <person name="Oberbeckmann S."/>
            <person name="Bunk B."/>
            <person name="Jeske O."/>
            <person name="Meyerdierks A."/>
            <person name="Storesund J.E."/>
            <person name="Kallscheuer N."/>
            <person name="Luecker S."/>
            <person name="Lage O.M."/>
            <person name="Pohl T."/>
            <person name="Merkel B.J."/>
            <person name="Hornburger P."/>
            <person name="Mueller R.-W."/>
            <person name="Bruemmer F."/>
            <person name="Labrenz M."/>
            <person name="Spormann A.M."/>
            <person name="Op Den Camp H."/>
            <person name="Overmann J."/>
            <person name="Amann R."/>
            <person name="Jetten M.S.M."/>
            <person name="Mascher T."/>
            <person name="Medema M.H."/>
            <person name="Devos D.P."/>
            <person name="Kaster A.-K."/>
            <person name="Ovreas L."/>
            <person name="Rohde M."/>
            <person name="Galperin M.Y."/>
            <person name="Jogler C."/>
        </authorList>
    </citation>
    <scope>NUCLEOTIDE SEQUENCE [LARGE SCALE GENOMIC DNA]</scope>
    <source>
        <strain evidence="2 3">Pla108</strain>
    </source>
</reference>
<evidence type="ECO:0000313" key="3">
    <source>
        <dbReference type="Proteomes" id="UP000317421"/>
    </source>
</evidence>
<evidence type="ECO:0000259" key="1">
    <source>
        <dbReference type="Pfam" id="PF13640"/>
    </source>
</evidence>
<protein>
    <recommendedName>
        <fullName evidence="1">Prolyl 4-hydroxylase alpha subunit Fe(2+) 2OG dioxygenase domain-containing protein</fullName>
    </recommendedName>
</protein>
<dbReference type="InterPro" id="IPR044862">
    <property type="entry name" value="Pro_4_hyd_alph_FE2OG_OXY"/>
</dbReference>
<dbReference type="OrthoDB" id="8578235at2"/>
<organism evidence="2 3">
    <name type="scientific">Botrimarina colliarenosi</name>
    <dbReference type="NCBI Taxonomy" id="2528001"/>
    <lineage>
        <taxon>Bacteria</taxon>
        <taxon>Pseudomonadati</taxon>
        <taxon>Planctomycetota</taxon>
        <taxon>Planctomycetia</taxon>
        <taxon>Pirellulales</taxon>
        <taxon>Lacipirellulaceae</taxon>
        <taxon>Botrimarina</taxon>
    </lineage>
</organism>
<name>A0A5C6AFN3_9BACT</name>
<accession>A0A5C6AFN3</accession>
<keyword evidence="3" id="KW-1185">Reference proteome</keyword>
<dbReference type="RefSeq" id="WP_146444999.1">
    <property type="nucleotide sequence ID" value="NZ_SJPR01000002.1"/>
</dbReference>